<reference evidence="2 3" key="1">
    <citation type="submission" date="2019-03" db="EMBL/GenBank/DDBJ databases">
        <title>Algoriphagus sp. nov, a new strain isolated from root system soil of mangrove plant Kandelia.</title>
        <authorList>
            <person name="Yin Q."/>
            <person name="Wang K."/>
            <person name="Song Z."/>
        </authorList>
    </citation>
    <scope>NUCLEOTIDE SEQUENCE [LARGE SCALE GENOMIC DNA]</scope>
    <source>
        <strain evidence="2 3">XY-J91</strain>
    </source>
</reference>
<name>A0A4Y9QYM3_9BACT</name>
<evidence type="ECO:0000313" key="3">
    <source>
        <dbReference type="Proteomes" id="UP000297647"/>
    </source>
</evidence>
<dbReference type="EMBL" id="SPSB01000001">
    <property type="protein sequence ID" value="TFV97621.1"/>
    <property type="molecule type" value="Genomic_DNA"/>
</dbReference>
<dbReference type="Proteomes" id="UP000297647">
    <property type="component" value="Unassembled WGS sequence"/>
</dbReference>
<gene>
    <name evidence="2" type="ORF">E4S40_02940</name>
</gene>
<keyword evidence="1" id="KW-0732">Signal</keyword>
<protein>
    <submittedName>
        <fullName evidence="2">Uncharacterized protein</fullName>
    </submittedName>
</protein>
<dbReference type="OrthoDB" id="822942at2"/>
<feature type="signal peptide" evidence="1">
    <location>
        <begin position="1"/>
        <end position="26"/>
    </location>
</feature>
<proteinExistence type="predicted"/>
<keyword evidence="3" id="KW-1185">Reference proteome</keyword>
<dbReference type="AlphaFoldDB" id="A0A4Y9QYM3"/>
<organism evidence="2 3">
    <name type="scientific">Algoriphagus kandeliae</name>
    <dbReference type="NCBI Taxonomy" id="2562278"/>
    <lineage>
        <taxon>Bacteria</taxon>
        <taxon>Pseudomonadati</taxon>
        <taxon>Bacteroidota</taxon>
        <taxon>Cytophagia</taxon>
        <taxon>Cytophagales</taxon>
        <taxon>Cyclobacteriaceae</taxon>
        <taxon>Algoriphagus</taxon>
    </lineage>
</organism>
<feature type="chain" id="PRO_5021380040" evidence="1">
    <location>
        <begin position="27"/>
        <end position="251"/>
    </location>
</feature>
<evidence type="ECO:0000256" key="1">
    <source>
        <dbReference type="SAM" id="SignalP"/>
    </source>
</evidence>
<sequence length="251" mass="26450">MKIKFFQILILSAAIMWLGTSCNSDDDDPQQQTQANPIPTPGDADGILAAIKAKSNLPSGTPSVPGISDILLDVANANFYSSSGGSSSLVNVGEVSLNDFPLQNLNNTYVNDFTDVTLGINSGQNNDWVVAGANGFDGFTHTTGKVMPGVVRFSASIPDEISIGGDVSLSIESVPSNVDNILWVISDGDKVVTKEARSTSITFSSSELSGLRSTSQGIVQVAAYNTESRTVGGKKIYFINETVDSKFVSLN</sequence>
<comment type="caution">
    <text evidence="2">The sequence shown here is derived from an EMBL/GenBank/DDBJ whole genome shotgun (WGS) entry which is preliminary data.</text>
</comment>
<evidence type="ECO:0000313" key="2">
    <source>
        <dbReference type="EMBL" id="TFV97621.1"/>
    </source>
</evidence>
<accession>A0A4Y9QYM3</accession>
<dbReference type="RefSeq" id="WP_135070613.1">
    <property type="nucleotide sequence ID" value="NZ_SPSB01000001.1"/>
</dbReference>
<dbReference type="PROSITE" id="PS51257">
    <property type="entry name" value="PROKAR_LIPOPROTEIN"/>
    <property type="match status" value="1"/>
</dbReference>